<protein>
    <submittedName>
        <fullName evidence="2">Uncharacterized protein</fullName>
    </submittedName>
</protein>
<reference evidence="3" key="2">
    <citation type="submission" date="2015-01" db="EMBL/GenBank/DDBJ databases">
        <title>Evolutionary Origins and Diversification of the Mycorrhizal Mutualists.</title>
        <authorList>
            <consortium name="DOE Joint Genome Institute"/>
            <consortium name="Mycorrhizal Genomics Consortium"/>
            <person name="Kohler A."/>
            <person name="Kuo A."/>
            <person name="Nagy L.G."/>
            <person name="Floudas D."/>
            <person name="Copeland A."/>
            <person name="Barry K.W."/>
            <person name="Cichocki N."/>
            <person name="Veneault-Fourrey C."/>
            <person name="LaButti K."/>
            <person name="Lindquist E.A."/>
            <person name="Lipzen A."/>
            <person name="Lundell T."/>
            <person name="Morin E."/>
            <person name="Murat C."/>
            <person name="Riley R."/>
            <person name="Ohm R."/>
            <person name="Sun H."/>
            <person name="Tunlid A."/>
            <person name="Henrissat B."/>
            <person name="Grigoriev I.V."/>
            <person name="Hibbett D.S."/>
            <person name="Martin F."/>
        </authorList>
    </citation>
    <scope>NUCLEOTIDE SEQUENCE [LARGE SCALE GENOMIC DNA]</scope>
    <source>
        <strain evidence="3">F 1598</strain>
    </source>
</reference>
<dbReference type="InParanoid" id="A0A0C3C362"/>
<dbReference type="AlphaFoldDB" id="A0A0C3C362"/>
<proteinExistence type="predicted"/>
<reference evidence="2 3" key="1">
    <citation type="submission" date="2014-04" db="EMBL/GenBank/DDBJ databases">
        <authorList>
            <consortium name="DOE Joint Genome Institute"/>
            <person name="Kuo A."/>
            <person name="Tarkka M."/>
            <person name="Buscot F."/>
            <person name="Kohler A."/>
            <person name="Nagy L.G."/>
            <person name="Floudas D."/>
            <person name="Copeland A."/>
            <person name="Barry K.W."/>
            <person name="Cichocki N."/>
            <person name="Veneault-Fourrey C."/>
            <person name="LaButti K."/>
            <person name="Lindquist E.A."/>
            <person name="Lipzen A."/>
            <person name="Lundell T."/>
            <person name="Morin E."/>
            <person name="Murat C."/>
            <person name="Sun H."/>
            <person name="Tunlid A."/>
            <person name="Henrissat B."/>
            <person name="Grigoriev I.V."/>
            <person name="Hibbett D.S."/>
            <person name="Martin F."/>
            <person name="Nordberg H.P."/>
            <person name="Cantor M.N."/>
            <person name="Hua S.X."/>
        </authorList>
    </citation>
    <scope>NUCLEOTIDE SEQUENCE [LARGE SCALE GENOMIC DNA]</scope>
    <source>
        <strain evidence="2 3">F 1598</strain>
    </source>
</reference>
<evidence type="ECO:0000313" key="2">
    <source>
        <dbReference type="EMBL" id="KIM84012.1"/>
    </source>
</evidence>
<keyword evidence="3" id="KW-1185">Reference proteome</keyword>
<sequence>MCRAWLGLKALAWAWLWWAWALEILSQARIQGLPKPEAWLGLKPGLIYHIWL</sequence>
<keyword evidence="1" id="KW-0732">Signal</keyword>
<dbReference type="HOGENOM" id="CLU_3088040_0_0_1"/>
<organism evidence="2 3">
    <name type="scientific">Piloderma croceum (strain F 1598)</name>
    <dbReference type="NCBI Taxonomy" id="765440"/>
    <lineage>
        <taxon>Eukaryota</taxon>
        <taxon>Fungi</taxon>
        <taxon>Dikarya</taxon>
        <taxon>Basidiomycota</taxon>
        <taxon>Agaricomycotina</taxon>
        <taxon>Agaricomycetes</taxon>
        <taxon>Agaricomycetidae</taxon>
        <taxon>Atheliales</taxon>
        <taxon>Atheliaceae</taxon>
        <taxon>Piloderma</taxon>
    </lineage>
</organism>
<dbReference type="Proteomes" id="UP000054166">
    <property type="component" value="Unassembled WGS sequence"/>
</dbReference>
<name>A0A0C3C362_PILCF</name>
<feature type="chain" id="PRO_5002172949" evidence="1">
    <location>
        <begin position="22"/>
        <end position="52"/>
    </location>
</feature>
<accession>A0A0C3C362</accession>
<gene>
    <name evidence="2" type="ORF">PILCRDRAFT_819042</name>
</gene>
<dbReference type="EMBL" id="KN832989">
    <property type="protein sequence ID" value="KIM84012.1"/>
    <property type="molecule type" value="Genomic_DNA"/>
</dbReference>
<evidence type="ECO:0000313" key="3">
    <source>
        <dbReference type="Proteomes" id="UP000054166"/>
    </source>
</evidence>
<feature type="signal peptide" evidence="1">
    <location>
        <begin position="1"/>
        <end position="21"/>
    </location>
</feature>
<evidence type="ECO:0000256" key="1">
    <source>
        <dbReference type="SAM" id="SignalP"/>
    </source>
</evidence>